<organism evidence="1 2">
    <name type="scientific">Thalassospira profundimaris</name>
    <dbReference type="NCBI Taxonomy" id="502049"/>
    <lineage>
        <taxon>Bacteria</taxon>
        <taxon>Pseudomonadati</taxon>
        <taxon>Pseudomonadota</taxon>
        <taxon>Alphaproteobacteria</taxon>
        <taxon>Rhodospirillales</taxon>
        <taxon>Thalassospiraceae</taxon>
        <taxon>Thalassospira</taxon>
    </lineage>
</organism>
<dbReference type="EMBL" id="JPWF01000002">
    <property type="protein sequence ID" value="RCK38907.1"/>
    <property type="molecule type" value="Genomic_DNA"/>
</dbReference>
<sequence>MQNLLAMSPDDRGLLARCSEQRPVVIIEQNQSNLDELVGLYLGLADIILVPNAYIGLRMINLFKSENVPILAVEGLFGYGSSLQQEGAIQVWAS</sequence>
<dbReference type="RefSeq" id="WP_114100964.1">
    <property type="nucleotide sequence ID" value="NZ_JPWF01000002.1"/>
</dbReference>
<evidence type="ECO:0000313" key="2">
    <source>
        <dbReference type="Proteomes" id="UP000253226"/>
    </source>
</evidence>
<proteinExistence type="predicted"/>
<accession>A0A367WC04</accession>
<comment type="caution">
    <text evidence="1">The sequence shown here is derived from an EMBL/GenBank/DDBJ whole genome shotgun (WGS) entry which is preliminary data.</text>
</comment>
<protein>
    <submittedName>
        <fullName evidence="1">Uncharacterized protein</fullName>
    </submittedName>
</protein>
<gene>
    <name evidence="1" type="ORF">TH19_03680</name>
</gene>
<dbReference type="AlphaFoldDB" id="A0A367WC04"/>
<dbReference type="OrthoDB" id="7362822at2"/>
<name>A0A367WC04_9PROT</name>
<reference evidence="1 2" key="1">
    <citation type="submission" date="2014-07" db="EMBL/GenBank/DDBJ databases">
        <title>Draft genome sequence of Thalassospira profundimaris 35.</title>
        <authorList>
            <person name="Lai Q."/>
            <person name="Shao Z."/>
        </authorList>
    </citation>
    <scope>NUCLEOTIDE SEQUENCE [LARGE SCALE GENOMIC DNA]</scope>
    <source>
        <strain evidence="1 2">35</strain>
    </source>
</reference>
<evidence type="ECO:0000313" key="1">
    <source>
        <dbReference type="EMBL" id="RCK38907.1"/>
    </source>
</evidence>
<dbReference type="Proteomes" id="UP000253226">
    <property type="component" value="Unassembled WGS sequence"/>
</dbReference>